<accession>A0ACC0WIR4</accession>
<proteinExistence type="predicted"/>
<reference evidence="1 2" key="1">
    <citation type="journal article" date="2022" name="bioRxiv">
        <title>The genome of the oomycete Peronosclerospora sorghi, a cosmopolitan pathogen of maize and sorghum, is inflated with dispersed pseudogenes.</title>
        <authorList>
            <person name="Fletcher K."/>
            <person name="Martin F."/>
            <person name="Isakeit T."/>
            <person name="Cavanaugh K."/>
            <person name="Magill C."/>
            <person name="Michelmore R."/>
        </authorList>
    </citation>
    <scope>NUCLEOTIDE SEQUENCE [LARGE SCALE GENOMIC DNA]</scope>
    <source>
        <strain evidence="1">P6</strain>
    </source>
</reference>
<dbReference type="Proteomes" id="UP001163321">
    <property type="component" value="Chromosome 13"/>
</dbReference>
<name>A0ACC0WIR4_9STRA</name>
<evidence type="ECO:0000313" key="2">
    <source>
        <dbReference type="Proteomes" id="UP001163321"/>
    </source>
</evidence>
<protein>
    <submittedName>
        <fullName evidence="1">Uncharacterized protein</fullName>
    </submittedName>
</protein>
<keyword evidence="2" id="KW-1185">Reference proteome</keyword>
<sequence length="341" mass="38805">MEHCTRGTWLWDQPQKNKMDNGKDVWVLMLDMEVRLANSLATLLCSKLIYNSQGSVDEKSINGLRFIGNLAKHIKVSASARESEDEYVMQFHSFFPSFLDFTLELVDEDGNLISSSECLERALADQTRTPANMERNRIDAMTKDFFPQRDWVTLVCPVHDDKKLEQADALPIKDLRPDFWQQLLEVKQIVYGENLQPKMVQGIPLNGGMFAGLLQAYVAIINSGGVPAIKNSEKRPLTYYHAAAIGYKALDLEDNLLKCMEGVKATCVRNNAAHSKEMWDRFLQVHYDEKIQPKLASVSDDESGGFADMQQFSREWLTFRDAYLKKDRGGTNLECLFCGKN</sequence>
<organism evidence="1 2">
    <name type="scientific">Peronosclerospora sorghi</name>
    <dbReference type="NCBI Taxonomy" id="230839"/>
    <lineage>
        <taxon>Eukaryota</taxon>
        <taxon>Sar</taxon>
        <taxon>Stramenopiles</taxon>
        <taxon>Oomycota</taxon>
        <taxon>Peronosporomycetes</taxon>
        <taxon>Peronosporales</taxon>
        <taxon>Peronosporaceae</taxon>
        <taxon>Peronosclerospora</taxon>
    </lineage>
</organism>
<evidence type="ECO:0000313" key="1">
    <source>
        <dbReference type="EMBL" id="KAI9917968.1"/>
    </source>
</evidence>
<dbReference type="EMBL" id="CM047592">
    <property type="protein sequence ID" value="KAI9917968.1"/>
    <property type="molecule type" value="Genomic_DNA"/>
</dbReference>
<comment type="caution">
    <text evidence="1">The sequence shown here is derived from an EMBL/GenBank/DDBJ whole genome shotgun (WGS) entry which is preliminary data.</text>
</comment>
<gene>
    <name evidence="1" type="ORF">PsorP6_012922</name>
</gene>